<name>A0ABY8FCU3_9HYPH</name>
<proteinExistence type="predicted"/>
<dbReference type="Proteomes" id="UP001209803">
    <property type="component" value="Chromosome"/>
</dbReference>
<organism evidence="2 3">
    <name type="scientific">Roseibium porphyridii</name>
    <dbReference type="NCBI Taxonomy" id="2866279"/>
    <lineage>
        <taxon>Bacteria</taxon>
        <taxon>Pseudomonadati</taxon>
        <taxon>Pseudomonadota</taxon>
        <taxon>Alphaproteobacteria</taxon>
        <taxon>Hyphomicrobiales</taxon>
        <taxon>Stappiaceae</taxon>
        <taxon>Roseibium</taxon>
    </lineage>
</organism>
<protein>
    <submittedName>
        <fullName evidence="2">Uncharacterized protein</fullName>
    </submittedName>
</protein>
<evidence type="ECO:0000313" key="3">
    <source>
        <dbReference type="Proteomes" id="UP001209803"/>
    </source>
</evidence>
<evidence type="ECO:0000313" key="2">
    <source>
        <dbReference type="EMBL" id="WFE91085.1"/>
    </source>
</evidence>
<dbReference type="EMBL" id="CP120863">
    <property type="protein sequence ID" value="WFE91085.1"/>
    <property type="molecule type" value="Genomic_DNA"/>
</dbReference>
<keyword evidence="3" id="KW-1185">Reference proteome</keyword>
<reference evidence="2 3" key="1">
    <citation type="submission" date="2023-03" db="EMBL/GenBank/DDBJ databases">
        <title>Roseibium porphyridii sp. nov. and Roseibium rhodosorbium sp. nov. isolated from marine algae, Porphyridium cruentum and Rhodosorus marinus, respectively.</title>
        <authorList>
            <person name="Lee M.W."/>
            <person name="Choi B.J."/>
            <person name="Lee J.K."/>
            <person name="Choi D.G."/>
            <person name="Baek J.H."/>
            <person name="Bayburt H."/>
            <person name="Kim J.M."/>
            <person name="Han D.M."/>
            <person name="Kim K.H."/>
            <person name="Jeon C.O."/>
        </authorList>
    </citation>
    <scope>NUCLEOTIDE SEQUENCE [LARGE SCALE GENOMIC DNA]</scope>
    <source>
        <strain evidence="2 3">KMA01</strain>
    </source>
</reference>
<gene>
    <name evidence="2" type="ORF">K1718_06950</name>
</gene>
<accession>A0ABY8FCU3</accession>
<evidence type="ECO:0000256" key="1">
    <source>
        <dbReference type="SAM" id="MobiDB-lite"/>
    </source>
</evidence>
<feature type="region of interest" description="Disordered" evidence="1">
    <location>
        <begin position="23"/>
        <end position="58"/>
    </location>
</feature>
<sequence>MPRYSQVSIRQFKDKTKPEFDDNFNFASDIGGENEDDASSSFDNFEFASGEKGSSEDTIPTETVTFNYEEIKVTYREDAVLDFALTGDDDFSPGATDDFLF</sequence>
<dbReference type="RefSeq" id="WP_265683300.1">
    <property type="nucleotide sequence ID" value="NZ_CP120863.1"/>
</dbReference>